<dbReference type="RefSeq" id="WP_011054589.1">
    <property type="nucleotide sequence ID" value="NC_004070.1"/>
</dbReference>
<gene>
    <name evidence="1" type="ordered locus">SpyM3_0972</name>
</gene>
<organism evidence="1 2">
    <name type="scientific">Streptococcus pyogenes serotype M3 (strain ATCC BAA-595 / MGAS315)</name>
    <dbReference type="NCBI Taxonomy" id="198466"/>
    <lineage>
        <taxon>Bacteria</taxon>
        <taxon>Bacillati</taxon>
        <taxon>Bacillota</taxon>
        <taxon>Bacilli</taxon>
        <taxon>Lactobacillales</taxon>
        <taxon>Streptococcaceae</taxon>
        <taxon>Streptococcus</taxon>
    </lineage>
</organism>
<dbReference type="AlphaFoldDB" id="A0A0H2UVP3"/>
<dbReference type="KEGG" id="spg:SpyM3_0972"/>
<name>A0A0H2UVP3_STRP3</name>
<dbReference type="GeneID" id="69900723"/>
<evidence type="ECO:0000313" key="2">
    <source>
        <dbReference type="Proteomes" id="UP000000564"/>
    </source>
</evidence>
<accession>A0A0H2UVP3</accession>
<reference evidence="1 2" key="1">
    <citation type="journal article" date="2002" name="Proc. Natl. Acad. Sci. U.S.A.">
        <title>Genome sequence of a serotype M3 strain of group A Streptococcus: phage-encoded toxins, the high-virulence phenotype, and clone emergence.</title>
        <authorList>
            <person name="Beres S.B."/>
            <person name="Sylva G.L."/>
            <person name="Barbian K.D."/>
            <person name="Lei B."/>
            <person name="Hoff J.S."/>
            <person name="Mammarella N.D."/>
            <person name="Liu M.Y."/>
            <person name="Smoot J.C."/>
            <person name="Porcella S.F."/>
            <person name="Parkins L.D."/>
            <person name="Campbell D.S."/>
            <person name="Smith T.M."/>
            <person name="McCormick J.K."/>
            <person name="Leung D.Y."/>
            <person name="Schlievert P.M."/>
            <person name="Musser J.M."/>
        </authorList>
    </citation>
    <scope>NUCLEOTIDE SEQUENCE [LARGE SCALE GENOMIC DNA]</scope>
    <source>
        <strain evidence="2">ATCC BAA-595 / MGAS315</strain>
    </source>
</reference>
<sequence>MFDYFKLYIIVLETFVETKPDDAYSLFDNLSLNSEFVKFSKDLDKNIVISGTLEVIDNLLDDCLIKGKRRPTKDITFYFFDGVTTTGYLYLQSLKDNNFSSRLKNVLKEEGIPLTPTSITRTIAKLTL</sequence>
<dbReference type="EMBL" id="AE014074">
    <property type="protein sequence ID" value="AAM79579.1"/>
    <property type="molecule type" value="Genomic_DNA"/>
</dbReference>
<dbReference type="Proteomes" id="UP000000564">
    <property type="component" value="Chromosome"/>
</dbReference>
<protein>
    <submittedName>
        <fullName evidence="1">Uncharacterized protein</fullName>
    </submittedName>
</protein>
<proteinExistence type="predicted"/>
<evidence type="ECO:0000313" key="1">
    <source>
        <dbReference type="EMBL" id="AAM79579.1"/>
    </source>
</evidence>
<dbReference type="HOGENOM" id="CLU_155292_0_0_9"/>